<dbReference type="OrthoDB" id="1065544at2"/>
<reference evidence="1 2" key="1">
    <citation type="journal article" date="2017" name="Infect. Genet. Evol.">
        <title>Comparative genome analysis of fish pathogen Flavobacterium columnare reveals extensive sequence diversity within the species.</title>
        <authorList>
            <person name="Kayansamruaj P."/>
            <person name="Dong H.T."/>
            <person name="Hirono I."/>
            <person name="Kondo H."/>
            <person name="Senapin S."/>
            <person name="Rodkhum C."/>
        </authorList>
    </citation>
    <scope>NUCLEOTIDE SEQUENCE [LARGE SCALE GENOMIC DNA]</scope>
    <source>
        <strain evidence="1 2">1214</strain>
    </source>
</reference>
<evidence type="ECO:0000313" key="1">
    <source>
        <dbReference type="EMBL" id="OWP79466.1"/>
    </source>
</evidence>
<evidence type="ECO:0000313" key="2">
    <source>
        <dbReference type="Proteomes" id="UP000198034"/>
    </source>
</evidence>
<dbReference type="Proteomes" id="UP000198034">
    <property type="component" value="Unassembled WGS sequence"/>
</dbReference>
<organism evidence="1 2">
    <name type="scientific">Flavobacterium columnare</name>
    <dbReference type="NCBI Taxonomy" id="996"/>
    <lineage>
        <taxon>Bacteria</taxon>
        <taxon>Pseudomonadati</taxon>
        <taxon>Bacteroidota</taxon>
        <taxon>Flavobacteriia</taxon>
        <taxon>Flavobacteriales</taxon>
        <taxon>Flavobacteriaceae</taxon>
        <taxon>Flavobacterium</taxon>
    </lineage>
</organism>
<sequence>MKFLKYWSIVLIYTMTSCTLEKTDYEAEIATVVTEYATFKEVTSLKIGNYDVCVEALNGTFYKGYNEIHIKVFDHDTNKAVLPTSVSFLPIMISANDKKTSCPHQYNMIYKPVEGYFTGYSVFTDQSNKGVWQIRVDITINNQKIYGIQTLSVLPQKNMNLNMTTFIGNDGEEYYIALVAPQKPKVAENTIIAGIYKYNKPTAIEPYEYSFTEVKNYTLKIDPRMPEPSMGNHSSPNNKDLLQENDGFYHGIVNYTMTGNWTLNFILLDSTGKVIKGTSVPEDFTPGILGLKSTLFIDILF</sequence>
<evidence type="ECO:0008006" key="3">
    <source>
        <dbReference type="Google" id="ProtNLM"/>
    </source>
</evidence>
<dbReference type="PROSITE" id="PS51257">
    <property type="entry name" value="PROKAR_LIPOPROTEIN"/>
    <property type="match status" value="1"/>
</dbReference>
<protein>
    <recommendedName>
        <fullName evidence="3">YtkA-like domain-containing protein</fullName>
    </recommendedName>
</protein>
<accession>A0A2D0AI18</accession>
<comment type="caution">
    <text evidence="1">The sequence shown here is derived from an EMBL/GenBank/DDBJ whole genome shotgun (WGS) entry which is preliminary data.</text>
</comment>
<gene>
    <name evidence="1" type="ORF">BWK62_01870</name>
</gene>
<name>A0A2D0AI18_9FLAO</name>
<dbReference type="EMBL" id="MTCY01000003">
    <property type="protein sequence ID" value="OWP79466.1"/>
    <property type="molecule type" value="Genomic_DNA"/>
</dbReference>
<proteinExistence type="predicted"/>
<dbReference type="AlphaFoldDB" id="A0A2D0AI18"/>